<accession>A0A2H3JJ58</accession>
<dbReference type="InterPro" id="IPR027417">
    <property type="entry name" value="P-loop_NTPase"/>
</dbReference>
<dbReference type="OrthoDB" id="10266128at2759"/>
<evidence type="ECO:0000256" key="3">
    <source>
        <dbReference type="ARBA" id="ARBA00023134"/>
    </source>
</evidence>
<feature type="compositionally biased region" description="Polar residues" evidence="5">
    <location>
        <begin position="650"/>
        <end position="662"/>
    </location>
</feature>
<feature type="region of interest" description="Disordered" evidence="5">
    <location>
        <begin position="498"/>
        <end position="675"/>
    </location>
</feature>
<dbReference type="Pfam" id="PF08701">
    <property type="entry name" value="GN3L_Grn1"/>
    <property type="match status" value="1"/>
</dbReference>
<dbReference type="Gene3D" id="3.40.50.300">
    <property type="entry name" value="P-loop containing nucleotide triphosphate hydrolases"/>
    <property type="match status" value="1"/>
</dbReference>
<feature type="compositionally biased region" description="Basic and acidic residues" evidence="5">
    <location>
        <begin position="66"/>
        <end position="85"/>
    </location>
</feature>
<dbReference type="GO" id="GO:0005730">
    <property type="term" value="C:nucleolus"/>
    <property type="evidence" value="ECO:0007669"/>
    <property type="project" value="TreeGrafter"/>
</dbReference>
<gene>
    <name evidence="8" type="ORF">WOLCODRAFT_119235</name>
</gene>
<organism evidence="8 9">
    <name type="scientific">Wolfiporia cocos (strain MD-104)</name>
    <name type="common">Brown rot fungus</name>
    <dbReference type="NCBI Taxonomy" id="742152"/>
    <lineage>
        <taxon>Eukaryota</taxon>
        <taxon>Fungi</taxon>
        <taxon>Dikarya</taxon>
        <taxon>Basidiomycota</taxon>
        <taxon>Agaricomycotina</taxon>
        <taxon>Agaricomycetes</taxon>
        <taxon>Polyporales</taxon>
        <taxon>Phaeolaceae</taxon>
        <taxon>Wolfiporia</taxon>
    </lineage>
</organism>
<reference evidence="8 9" key="1">
    <citation type="journal article" date="2012" name="Science">
        <title>The Paleozoic origin of enzymatic lignin decomposition reconstructed from 31 fungal genomes.</title>
        <authorList>
            <person name="Floudas D."/>
            <person name="Binder M."/>
            <person name="Riley R."/>
            <person name="Barry K."/>
            <person name="Blanchette R.A."/>
            <person name="Henrissat B."/>
            <person name="Martinez A.T."/>
            <person name="Otillar R."/>
            <person name="Spatafora J.W."/>
            <person name="Yadav J.S."/>
            <person name="Aerts A."/>
            <person name="Benoit I."/>
            <person name="Boyd A."/>
            <person name="Carlson A."/>
            <person name="Copeland A."/>
            <person name="Coutinho P.M."/>
            <person name="de Vries R.P."/>
            <person name="Ferreira P."/>
            <person name="Findley K."/>
            <person name="Foster B."/>
            <person name="Gaskell J."/>
            <person name="Glotzer D."/>
            <person name="Gorecki P."/>
            <person name="Heitman J."/>
            <person name="Hesse C."/>
            <person name="Hori C."/>
            <person name="Igarashi K."/>
            <person name="Jurgens J.A."/>
            <person name="Kallen N."/>
            <person name="Kersten P."/>
            <person name="Kohler A."/>
            <person name="Kuees U."/>
            <person name="Kumar T.K.A."/>
            <person name="Kuo A."/>
            <person name="LaButti K."/>
            <person name="Larrondo L.F."/>
            <person name="Lindquist E."/>
            <person name="Ling A."/>
            <person name="Lombard V."/>
            <person name="Lucas S."/>
            <person name="Lundell T."/>
            <person name="Martin R."/>
            <person name="McLaughlin D.J."/>
            <person name="Morgenstern I."/>
            <person name="Morin E."/>
            <person name="Murat C."/>
            <person name="Nagy L.G."/>
            <person name="Nolan M."/>
            <person name="Ohm R.A."/>
            <person name="Patyshakuliyeva A."/>
            <person name="Rokas A."/>
            <person name="Ruiz-Duenas F.J."/>
            <person name="Sabat G."/>
            <person name="Salamov A."/>
            <person name="Samejima M."/>
            <person name="Schmutz J."/>
            <person name="Slot J.C."/>
            <person name="St John F."/>
            <person name="Stenlid J."/>
            <person name="Sun H."/>
            <person name="Sun S."/>
            <person name="Syed K."/>
            <person name="Tsang A."/>
            <person name="Wiebenga A."/>
            <person name="Young D."/>
            <person name="Pisabarro A."/>
            <person name="Eastwood D.C."/>
            <person name="Martin F."/>
            <person name="Cullen D."/>
            <person name="Grigoriev I.V."/>
            <person name="Hibbett D.S."/>
        </authorList>
    </citation>
    <scope>NUCLEOTIDE SEQUENCE [LARGE SCALE GENOMIC DNA]</scope>
    <source>
        <strain evidence="8 9">MD-104</strain>
    </source>
</reference>
<dbReference type="InterPro" id="IPR006073">
    <property type="entry name" value="GTP-bd"/>
</dbReference>
<proteinExistence type="predicted"/>
<sequence length="675" mass="73422">MPRIRKKTSKRGTTNQREKIKHKVAETRKKRKKEAKKNPQWKTKHPKDPGIPNNFPYKDQILAEVAEERRKAAEEKQKRKEEKKAAIASEGAEAAAGSEEAFDGVRTVNAKLQSKGSSKLVPAAPEPTESDDDVPVLMNRDLPNLKAVLDSADVVIEVLDARDPLRCRSSHIEELSEGKKVLLVLNKIDACPRESVSSWATTLRISHPTILFRSASAFLPDPISPAPAAKGRDKGKARADDAWGTDAALACLRHWASEKGGATPLSVAVIGTTNAGKSAFVNSLLRKAAVPTYTILAPAHDGPTTTAYPQEVALDVEGVSIRLIDTPGLAWVPPEEQDLKDAERMRARDILLRSRGHIERLKGPLPVAAEIVNHAEKEDLMLFYNLPAFADDDGTAFLTALARANGMIKKGGVLDLASTARHILRDWGTGKLSRYTMPPFPNPTAIATTTPAPAGAYAKDEEILARLPTRREMRRGKGAVRLRPGEVENRRVVLEIAYAGGDGSESDVEDEGEENGELEEDEDEEMLDEEDKESGEENEAMDVDKEDEEEEKEEPVILSGKRKRAATNASAPQARPAKKVAFAPLQKESKQTRSAAGARAARKPDLKSKAKIAAKGDALSKKASTMKPSEAAKKPALKKSPVSAPGKKVANSSSKKPISSKGNDGEEAYDFKKFF</sequence>
<evidence type="ECO:0000259" key="7">
    <source>
        <dbReference type="Pfam" id="PF08701"/>
    </source>
</evidence>
<dbReference type="STRING" id="742152.A0A2H3JJ58"/>
<evidence type="ECO:0000256" key="2">
    <source>
        <dbReference type="ARBA" id="ARBA00022741"/>
    </source>
</evidence>
<evidence type="ECO:0008006" key="10">
    <source>
        <dbReference type="Google" id="ProtNLM"/>
    </source>
</evidence>
<feature type="domain" description="G" evidence="6">
    <location>
        <begin position="267"/>
        <end position="344"/>
    </location>
</feature>
<keyword evidence="4" id="KW-0539">Nucleus</keyword>
<dbReference type="Gene3D" id="1.10.1580.10">
    <property type="match status" value="1"/>
</dbReference>
<dbReference type="GO" id="GO:0005525">
    <property type="term" value="F:GTP binding"/>
    <property type="evidence" value="ECO:0007669"/>
    <property type="project" value="UniProtKB-KW"/>
</dbReference>
<keyword evidence="9" id="KW-1185">Reference proteome</keyword>
<evidence type="ECO:0000313" key="8">
    <source>
        <dbReference type="EMBL" id="PCH41575.1"/>
    </source>
</evidence>
<evidence type="ECO:0000256" key="5">
    <source>
        <dbReference type="SAM" id="MobiDB-lite"/>
    </source>
</evidence>
<evidence type="ECO:0000313" key="9">
    <source>
        <dbReference type="Proteomes" id="UP000218811"/>
    </source>
</evidence>
<dbReference type="InterPro" id="IPR050755">
    <property type="entry name" value="TRAFAC_YlqF/YawG_RiboMat"/>
</dbReference>
<dbReference type="PANTHER" id="PTHR11089:SF30">
    <property type="entry name" value="GUANINE NUCLEOTIDE-BINDING PROTEIN-LIKE 3 HOMOLOG"/>
    <property type="match status" value="1"/>
</dbReference>
<dbReference type="SUPFAM" id="SSF52540">
    <property type="entry name" value="P-loop containing nucleoside triphosphate hydrolases"/>
    <property type="match status" value="1"/>
</dbReference>
<feature type="compositionally biased region" description="Low complexity" evidence="5">
    <location>
        <begin position="86"/>
        <end position="99"/>
    </location>
</feature>
<dbReference type="Proteomes" id="UP000218811">
    <property type="component" value="Unassembled WGS sequence"/>
</dbReference>
<evidence type="ECO:0000259" key="6">
    <source>
        <dbReference type="Pfam" id="PF01926"/>
    </source>
</evidence>
<dbReference type="EMBL" id="KB468113">
    <property type="protein sequence ID" value="PCH41575.1"/>
    <property type="molecule type" value="Genomic_DNA"/>
</dbReference>
<feature type="region of interest" description="Disordered" evidence="5">
    <location>
        <begin position="116"/>
        <end position="136"/>
    </location>
</feature>
<dbReference type="PANTHER" id="PTHR11089">
    <property type="entry name" value="GTP-BINDING PROTEIN-RELATED"/>
    <property type="match status" value="1"/>
</dbReference>
<dbReference type="Pfam" id="PF01926">
    <property type="entry name" value="MMR_HSR1"/>
    <property type="match status" value="1"/>
</dbReference>
<feature type="compositionally biased region" description="Acidic residues" evidence="5">
    <location>
        <begin position="504"/>
        <end position="553"/>
    </location>
</feature>
<dbReference type="AlphaFoldDB" id="A0A2H3JJ58"/>
<evidence type="ECO:0000256" key="4">
    <source>
        <dbReference type="ARBA" id="ARBA00023242"/>
    </source>
</evidence>
<protein>
    <recommendedName>
        <fullName evidence="10">Nucleoside triphosphate hydrolase protein</fullName>
    </recommendedName>
</protein>
<feature type="region of interest" description="Disordered" evidence="5">
    <location>
        <begin position="1"/>
        <end position="100"/>
    </location>
</feature>
<comment type="subcellular location">
    <subcellularLocation>
        <location evidence="1">Nucleus</location>
    </subcellularLocation>
</comment>
<keyword evidence="3" id="KW-0342">GTP-binding</keyword>
<dbReference type="InterPro" id="IPR023179">
    <property type="entry name" value="GTP-bd_ortho_bundle_sf"/>
</dbReference>
<feature type="domain" description="Guanine nucleotide-binding protein-like 3 N-terminal" evidence="7">
    <location>
        <begin position="14"/>
        <end position="86"/>
    </location>
</feature>
<keyword evidence="2" id="KW-0547">Nucleotide-binding</keyword>
<feature type="compositionally biased region" description="Basic residues" evidence="5">
    <location>
        <begin position="1"/>
        <end position="10"/>
    </location>
</feature>
<evidence type="ECO:0000256" key="1">
    <source>
        <dbReference type="ARBA" id="ARBA00004123"/>
    </source>
</evidence>
<dbReference type="OMA" id="FKLDGLW"/>
<dbReference type="InterPro" id="IPR014813">
    <property type="entry name" value="Gnl3_N_dom"/>
</dbReference>
<name>A0A2H3JJ58_WOLCO</name>